<keyword evidence="1" id="KW-1133">Transmembrane helix</keyword>
<accession>A0A0P0YRI2</accession>
<keyword evidence="2" id="KW-0436">Ligase</keyword>
<reference evidence="2" key="1">
    <citation type="submission" date="2014-04" db="EMBL/GenBank/DDBJ databases">
        <authorList>
            <person name="Harrison E."/>
        </authorList>
    </citation>
    <scope>NUCLEOTIDE SEQUENCE</scope>
    <source>
        <strain evidence="2">5281</strain>
    </source>
</reference>
<feature type="transmembrane region" description="Helical" evidence="1">
    <location>
        <begin position="58"/>
        <end position="80"/>
    </location>
</feature>
<dbReference type="GO" id="GO:0016874">
    <property type="term" value="F:ligase activity"/>
    <property type="evidence" value="ECO:0007669"/>
    <property type="project" value="UniProtKB-KW"/>
</dbReference>
<keyword evidence="1" id="KW-0472">Membrane</keyword>
<feature type="transmembrane region" description="Helical" evidence="1">
    <location>
        <begin position="316"/>
        <end position="339"/>
    </location>
</feature>
<reference evidence="2" key="2">
    <citation type="journal article" date="2015" name="Sci. Rep.">
        <title>Genetic analysis of capsular polysaccharide synthesis gene clusters in 79 capsular types of Klebsiella spp.</title>
        <authorList>
            <person name="Pan Y.J."/>
            <person name="Lin T.L."/>
            <person name="Chen C.T."/>
            <person name="Chen Y.Y."/>
            <person name="Hsieh P.F."/>
            <person name="Hsu C.R."/>
            <person name="Wu M.C."/>
            <person name="Wang J.T."/>
        </authorList>
    </citation>
    <scope>NUCLEOTIDE SEQUENCE</scope>
    <source>
        <strain evidence="2">5281</strain>
    </source>
</reference>
<feature type="transmembrane region" description="Helical" evidence="1">
    <location>
        <begin position="195"/>
        <end position="224"/>
    </location>
</feature>
<keyword evidence="1" id="KW-0812">Transmembrane</keyword>
<protein>
    <submittedName>
        <fullName evidence="2">O-antigen ligase-like membrane protein</fullName>
    </submittedName>
</protein>
<name>A0A0P0YRI2_9ENTR</name>
<feature type="transmembrane region" description="Helical" evidence="1">
    <location>
        <begin position="374"/>
        <end position="394"/>
    </location>
</feature>
<evidence type="ECO:0000313" key="2">
    <source>
        <dbReference type="EMBL" id="BAT23859.1"/>
    </source>
</evidence>
<proteinExistence type="predicted"/>
<feature type="transmembrane region" description="Helical" evidence="1">
    <location>
        <begin position="351"/>
        <end position="368"/>
    </location>
</feature>
<gene>
    <name evidence="2" type="primary">wzy</name>
</gene>
<dbReference type="EMBL" id="AB924583">
    <property type="protein sequence ID" value="BAT23859.1"/>
    <property type="molecule type" value="Genomic_DNA"/>
</dbReference>
<feature type="transmembrane region" description="Helical" evidence="1">
    <location>
        <begin position="230"/>
        <end position="252"/>
    </location>
</feature>
<evidence type="ECO:0000256" key="1">
    <source>
        <dbReference type="SAM" id="Phobius"/>
    </source>
</evidence>
<dbReference type="AlphaFoldDB" id="A0A0P0YRI2"/>
<feature type="transmembrane region" description="Helical" evidence="1">
    <location>
        <begin position="86"/>
        <end position="107"/>
    </location>
</feature>
<feature type="transmembrane region" description="Helical" evidence="1">
    <location>
        <begin position="163"/>
        <end position="183"/>
    </location>
</feature>
<sequence length="402" mass="45658">MKIDISKIVPQVFLAFILVKAFSGPIGIIFQPLNYVPTLMMLILMLRRWAIDVMTKPVSLALVILVVLYFIIGIGNFSILQASFGLYIMIPFFYCLTYSKTISYYVFNGDQKVYFFLFITCCIGIAYVSMFGAPWLGGVINVGGVDKVISRDWTTGGILRNPGFTAASFDAATLLMISSFFIISKYFENKKFVPAFLIFLTSIYFIYLTTTKTTIVTLIVALVLMLTPVFLTRIMVKVIIIVSILFSYFYMIPQLKYETYDPQNTLLMRMYSTWPRAISLLDDSISIFVGKGFGAIGTPAQYFSPKFYSPGDNVLVYMYVICGFVSVILVGLFVFKFLFSRFYDASLAKKYYIICFCIMIGGVTYNLFESVFYSTSLGVLIGFLFNNNVCKLSFNFNRKIIR</sequence>
<feature type="transmembrane region" description="Helical" evidence="1">
    <location>
        <begin position="114"/>
        <end position="136"/>
    </location>
</feature>
<organism evidence="2">
    <name type="scientific">Klebsiella sp. 5281</name>
    <dbReference type="NCBI Taxonomy" id="1497820"/>
    <lineage>
        <taxon>Bacteria</taxon>
        <taxon>Pseudomonadati</taxon>
        <taxon>Pseudomonadota</taxon>
        <taxon>Gammaproteobacteria</taxon>
        <taxon>Enterobacterales</taxon>
        <taxon>Enterobacteriaceae</taxon>
        <taxon>Klebsiella/Raoultella group</taxon>
        <taxon>Klebsiella</taxon>
    </lineage>
</organism>